<dbReference type="EMBL" id="JBFTWV010000014">
    <property type="protein sequence ID" value="KAL2798161.1"/>
    <property type="molecule type" value="Genomic_DNA"/>
</dbReference>
<gene>
    <name evidence="2" type="ORF">BJX66DRAFT_53608</name>
</gene>
<organism evidence="2 3">
    <name type="scientific">Aspergillus keveii</name>
    <dbReference type="NCBI Taxonomy" id="714993"/>
    <lineage>
        <taxon>Eukaryota</taxon>
        <taxon>Fungi</taxon>
        <taxon>Dikarya</taxon>
        <taxon>Ascomycota</taxon>
        <taxon>Pezizomycotina</taxon>
        <taxon>Eurotiomycetes</taxon>
        <taxon>Eurotiomycetidae</taxon>
        <taxon>Eurotiales</taxon>
        <taxon>Aspergillaceae</taxon>
        <taxon>Aspergillus</taxon>
        <taxon>Aspergillus subgen. Nidulantes</taxon>
    </lineage>
</organism>
<proteinExistence type="predicted"/>
<sequence>MSTPAQTGFNIQVTLFFAPEDIPKVVEALKLVYEKTITEPECRSFQVYQLRDEPGEILLVEDWETPLDRYMTDRLKVDYMQEFFTVIQPLFTRPQEVKVFNRLRPFQHIEL</sequence>
<keyword evidence="3" id="KW-1185">Reference proteome</keyword>
<name>A0ABR4GGI0_9EURO</name>
<reference evidence="2 3" key="1">
    <citation type="submission" date="2024-07" db="EMBL/GenBank/DDBJ databases">
        <title>Section-level genome sequencing and comparative genomics of Aspergillus sections Usti and Cavernicolus.</title>
        <authorList>
            <consortium name="Lawrence Berkeley National Laboratory"/>
            <person name="Nybo J.L."/>
            <person name="Vesth T.C."/>
            <person name="Theobald S."/>
            <person name="Frisvad J.C."/>
            <person name="Larsen T.O."/>
            <person name="Kjaerboelling I."/>
            <person name="Rothschild-Mancinelli K."/>
            <person name="Lyhne E.K."/>
            <person name="Kogle M.E."/>
            <person name="Barry K."/>
            <person name="Clum A."/>
            <person name="Na H."/>
            <person name="Ledsgaard L."/>
            <person name="Lin J."/>
            <person name="Lipzen A."/>
            <person name="Kuo A."/>
            <person name="Riley R."/>
            <person name="Mondo S."/>
            <person name="Labutti K."/>
            <person name="Haridas S."/>
            <person name="Pangalinan J."/>
            <person name="Salamov A.A."/>
            <person name="Simmons B.A."/>
            <person name="Magnuson J.K."/>
            <person name="Chen J."/>
            <person name="Drula E."/>
            <person name="Henrissat B."/>
            <person name="Wiebenga A."/>
            <person name="Lubbers R.J."/>
            <person name="Gomes A.C."/>
            <person name="Makela M.R."/>
            <person name="Stajich J."/>
            <person name="Grigoriev I.V."/>
            <person name="Mortensen U.H."/>
            <person name="De Vries R.P."/>
            <person name="Baker S.E."/>
            <person name="Andersen M.R."/>
        </authorList>
    </citation>
    <scope>NUCLEOTIDE SEQUENCE [LARGE SCALE GENOMIC DNA]</scope>
    <source>
        <strain evidence="2 3">CBS 209.92</strain>
    </source>
</reference>
<evidence type="ECO:0000259" key="1">
    <source>
        <dbReference type="Pfam" id="PF03992"/>
    </source>
</evidence>
<dbReference type="SUPFAM" id="SSF54909">
    <property type="entry name" value="Dimeric alpha+beta barrel"/>
    <property type="match status" value="1"/>
</dbReference>
<dbReference type="Gene3D" id="3.30.70.100">
    <property type="match status" value="1"/>
</dbReference>
<dbReference type="InterPro" id="IPR011008">
    <property type="entry name" value="Dimeric_a/b-barrel"/>
</dbReference>
<accession>A0ABR4GGI0</accession>
<comment type="caution">
    <text evidence="2">The sequence shown here is derived from an EMBL/GenBank/DDBJ whole genome shotgun (WGS) entry which is preliminary data.</text>
</comment>
<dbReference type="InterPro" id="IPR007138">
    <property type="entry name" value="ABM_dom"/>
</dbReference>
<evidence type="ECO:0000313" key="3">
    <source>
        <dbReference type="Proteomes" id="UP001610563"/>
    </source>
</evidence>
<dbReference type="Proteomes" id="UP001610563">
    <property type="component" value="Unassembled WGS sequence"/>
</dbReference>
<feature type="domain" description="ABM" evidence="1">
    <location>
        <begin position="11"/>
        <end position="65"/>
    </location>
</feature>
<protein>
    <recommendedName>
        <fullName evidence="1">ABM domain-containing protein</fullName>
    </recommendedName>
</protein>
<dbReference type="Pfam" id="PF03992">
    <property type="entry name" value="ABM"/>
    <property type="match status" value="1"/>
</dbReference>
<evidence type="ECO:0000313" key="2">
    <source>
        <dbReference type="EMBL" id="KAL2798161.1"/>
    </source>
</evidence>